<evidence type="ECO:0000256" key="15">
    <source>
        <dbReference type="ARBA" id="ARBA00049250"/>
    </source>
</evidence>
<evidence type="ECO:0000256" key="5">
    <source>
        <dbReference type="ARBA" id="ARBA00012779"/>
    </source>
</evidence>
<protein>
    <recommendedName>
        <fullName evidence="6">tRNA wybutosine-synthesizing protein 4</fullName>
        <ecNumber evidence="5">2.1.1.290</ecNumber>
        <ecNumber evidence="4">2.3.1.231</ecNumber>
    </recommendedName>
    <alternativeName>
        <fullName evidence="13">Leucine carboxyl methyltransferase 2</fullName>
    </alternativeName>
    <alternativeName>
        <fullName evidence="14">tRNA(Phe) (7-(3-amino-3-(methoxycarbonyl)propyl)wyosine(37)-N)-methoxycarbonyltransferase</fullName>
    </alternativeName>
    <alternativeName>
        <fullName evidence="12">tRNA(Phe) (7-(3-amino-3-carboxypropyl)wyosine(37)-O)-methyltransferase</fullName>
    </alternativeName>
</protein>
<dbReference type="Gene3D" id="3.40.50.150">
    <property type="entry name" value="Vaccinia Virus protein VP39"/>
    <property type="match status" value="1"/>
</dbReference>
<feature type="domain" description="JmjC" evidence="17">
    <location>
        <begin position="838"/>
        <end position="1036"/>
    </location>
</feature>
<evidence type="ECO:0000256" key="16">
    <source>
        <dbReference type="SAM" id="MobiDB-lite"/>
    </source>
</evidence>
<keyword evidence="7 18" id="KW-0489">Methyltransferase</keyword>
<dbReference type="AlphaFoldDB" id="A0A164ZR74"/>
<dbReference type="UniPathway" id="UPA00375"/>
<dbReference type="OMA" id="YRISTFC"/>
<dbReference type="EC" id="2.3.1.231" evidence="4"/>
<dbReference type="Pfam" id="PF13621">
    <property type="entry name" value="Cupin_8"/>
    <property type="match status" value="1"/>
</dbReference>
<dbReference type="InterPro" id="IPR041667">
    <property type="entry name" value="Cupin_8"/>
</dbReference>
<dbReference type="InterPro" id="IPR007213">
    <property type="entry name" value="Ppm1/Ppm2/Tcmp"/>
</dbReference>
<keyword evidence="8 18" id="KW-0808">Transferase</keyword>
<keyword evidence="10" id="KW-0819">tRNA processing</keyword>
<dbReference type="Gene3D" id="6.10.140.1470">
    <property type="match status" value="1"/>
</dbReference>
<feature type="region of interest" description="Disordered" evidence="16">
    <location>
        <begin position="332"/>
        <end position="366"/>
    </location>
</feature>
<dbReference type="PANTHER" id="PTHR46529:SF1">
    <property type="entry name" value="TRNA WYBUTOSINE-SYNTHESIZING PROTEIN 4"/>
    <property type="match status" value="1"/>
</dbReference>
<dbReference type="STRING" id="1328760.A0A164ZR74"/>
<reference evidence="18 19" key="1">
    <citation type="journal article" date="2016" name="Fungal Biol.">
        <title>The genome of Xylona heveae provides a window into fungal endophytism.</title>
        <authorList>
            <person name="Gazis R."/>
            <person name="Kuo A."/>
            <person name="Riley R."/>
            <person name="LaButti K."/>
            <person name="Lipzen A."/>
            <person name="Lin J."/>
            <person name="Amirebrahimi M."/>
            <person name="Hesse C.N."/>
            <person name="Spatafora J.W."/>
            <person name="Henrissat B."/>
            <person name="Hainaut M."/>
            <person name="Grigoriev I.V."/>
            <person name="Hibbett D.S."/>
        </authorList>
    </citation>
    <scope>NUCLEOTIDE SEQUENCE [LARGE SCALE GENOMIC DNA]</scope>
    <source>
        <strain evidence="18 19">TC161</strain>
    </source>
</reference>
<organism evidence="18 19">
    <name type="scientific">Xylona heveae (strain CBS 132557 / TC161)</name>
    <dbReference type="NCBI Taxonomy" id="1328760"/>
    <lineage>
        <taxon>Eukaryota</taxon>
        <taxon>Fungi</taxon>
        <taxon>Dikarya</taxon>
        <taxon>Ascomycota</taxon>
        <taxon>Pezizomycotina</taxon>
        <taxon>Xylonomycetes</taxon>
        <taxon>Xylonales</taxon>
        <taxon>Xylonaceae</taxon>
        <taxon>Xylona</taxon>
    </lineage>
</organism>
<dbReference type="InterPro" id="IPR003347">
    <property type="entry name" value="JmjC_dom"/>
</dbReference>
<dbReference type="Pfam" id="PF13418">
    <property type="entry name" value="Beta-prop_TYW4"/>
    <property type="match status" value="1"/>
</dbReference>
<evidence type="ECO:0000256" key="7">
    <source>
        <dbReference type="ARBA" id="ARBA00022603"/>
    </source>
</evidence>
<evidence type="ECO:0000256" key="6">
    <source>
        <dbReference type="ARBA" id="ARBA00018045"/>
    </source>
</evidence>
<evidence type="ECO:0000256" key="8">
    <source>
        <dbReference type="ARBA" id="ARBA00022679"/>
    </source>
</evidence>
<evidence type="ECO:0000256" key="14">
    <source>
        <dbReference type="ARBA" id="ARBA00030847"/>
    </source>
</evidence>
<dbReference type="PANTHER" id="PTHR46529">
    <property type="entry name" value="TRNA WYBUTOSINE-SYNTHESIZING PROTEIN 4"/>
    <property type="match status" value="1"/>
</dbReference>
<evidence type="ECO:0000313" key="18">
    <source>
        <dbReference type="EMBL" id="KZF19406.1"/>
    </source>
</evidence>
<dbReference type="SUPFAM" id="SSF51197">
    <property type="entry name" value="Clavaminate synthase-like"/>
    <property type="match status" value="1"/>
</dbReference>
<feature type="region of interest" description="Disordered" evidence="16">
    <location>
        <begin position="929"/>
        <end position="948"/>
    </location>
</feature>
<dbReference type="GO" id="GO:0030488">
    <property type="term" value="P:tRNA methylation"/>
    <property type="evidence" value="ECO:0007669"/>
    <property type="project" value="TreeGrafter"/>
</dbReference>
<accession>A0A164ZR74</accession>
<comment type="pathway">
    <text evidence="2">tRNA modification; wybutosine-tRNA(Phe) biosynthesis.</text>
</comment>
<dbReference type="Gene3D" id="2.60.120.650">
    <property type="entry name" value="Cupin"/>
    <property type="match status" value="1"/>
</dbReference>
<feature type="compositionally biased region" description="Basic and acidic residues" evidence="16">
    <location>
        <begin position="332"/>
        <end position="351"/>
    </location>
</feature>
<dbReference type="InterPro" id="IPR011043">
    <property type="entry name" value="Gal_Oxase/kelch_b-propeller"/>
</dbReference>
<dbReference type="Gene3D" id="2.120.10.80">
    <property type="entry name" value="Kelch-type beta propeller"/>
    <property type="match status" value="1"/>
</dbReference>
<comment type="catalytic activity">
    <reaction evidence="1">
        <text>7-[(3S)-3-amino-3-carboxypropyl]wyosine(37) in tRNA(Phe) + S-adenosyl-L-methionine = 7-[(3S)-(3-amino-3-methoxycarbonyl)propyl]wyosine(37) in tRNA(Phe) + S-adenosyl-L-homocysteine</text>
        <dbReference type="Rhea" id="RHEA:36903"/>
        <dbReference type="Rhea" id="RHEA-COMP:10379"/>
        <dbReference type="Rhea" id="RHEA-COMP:11844"/>
        <dbReference type="ChEBI" id="CHEBI:57856"/>
        <dbReference type="ChEBI" id="CHEBI:59789"/>
        <dbReference type="ChEBI" id="CHEBI:73543"/>
        <dbReference type="ChEBI" id="CHEBI:74275"/>
        <dbReference type="EC" id="2.1.1.290"/>
    </reaction>
</comment>
<evidence type="ECO:0000256" key="12">
    <source>
        <dbReference type="ARBA" id="ARBA00029750"/>
    </source>
</evidence>
<dbReference type="InParanoid" id="A0A164ZR74"/>
<evidence type="ECO:0000256" key="9">
    <source>
        <dbReference type="ARBA" id="ARBA00022691"/>
    </source>
</evidence>
<evidence type="ECO:0000313" key="19">
    <source>
        <dbReference type="Proteomes" id="UP000076632"/>
    </source>
</evidence>
<name>A0A164ZR74_XYLHT</name>
<evidence type="ECO:0000256" key="2">
    <source>
        <dbReference type="ARBA" id="ARBA00004797"/>
    </source>
</evidence>
<evidence type="ECO:0000256" key="11">
    <source>
        <dbReference type="ARBA" id="ARBA00025588"/>
    </source>
</evidence>
<feature type="region of interest" description="Disordered" evidence="16">
    <location>
        <begin position="1"/>
        <end position="28"/>
    </location>
</feature>
<evidence type="ECO:0000256" key="10">
    <source>
        <dbReference type="ARBA" id="ARBA00022694"/>
    </source>
</evidence>
<dbReference type="GO" id="GO:0031591">
    <property type="term" value="P:wybutosine biosynthetic process"/>
    <property type="evidence" value="ECO:0007669"/>
    <property type="project" value="TreeGrafter"/>
</dbReference>
<dbReference type="SUPFAM" id="SSF50965">
    <property type="entry name" value="Galactose oxidase, central domain"/>
    <property type="match status" value="1"/>
</dbReference>
<dbReference type="GeneID" id="28900641"/>
<dbReference type="Proteomes" id="UP000076632">
    <property type="component" value="Unassembled WGS sequence"/>
</dbReference>
<dbReference type="GO" id="GO:0008175">
    <property type="term" value="F:tRNA methyltransferase activity"/>
    <property type="evidence" value="ECO:0007669"/>
    <property type="project" value="TreeGrafter"/>
</dbReference>
<comment type="similarity">
    <text evidence="3">Belongs to the methyltransferase superfamily. LCMT family.</text>
</comment>
<dbReference type="Pfam" id="PF04072">
    <property type="entry name" value="LCM"/>
    <property type="match status" value="1"/>
</dbReference>
<dbReference type="SUPFAM" id="SSF53335">
    <property type="entry name" value="S-adenosyl-L-methionine-dependent methyltransferases"/>
    <property type="match status" value="1"/>
</dbReference>
<dbReference type="InterPro" id="IPR015915">
    <property type="entry name" value="Kelch-typ_b-propeller"/>
</dbReference>
<evidence type="ECO:0000256" key="1">
    <source>
        <dbReference type="ARBA" id="ARBA00001806"/>
    </source>
</evidence>
<dbReference type="EC" id="2.1.1.290" evidence="5"/>
<dbReference type="EMBL" id="KV407466">
    <property type="protein sequence ID" value="KZF19406.1"/>
    <property type="molecule type" value="Genomic_DNA"/>
</dbReference>
<evidence type="ECO:0000256" key="13">
    <source>
        <dbReference type="ARBA" id="ARBA00030231"/>
    </source>
</evidence>
<dbReference type="InterPro" id="IPR029063">
    <property type="entry name" value="SAM-dependent_MTases_sf"/>
</dbReference>
<dbReference type="PROSITE" id="PS51184">
    <property type="entry name" value="JMJC"/>
    <property type="match status" value="1"/>
</dbReference>
<proteinExistence type="inferred from homology"/>
<evidence type="ECO:0000256" key="3">
    <source>
        <dbReference type="ARBA" id="ARBA00010703"/>
    </source>
</evidence>
<evidence type="ECO:0000259" key="17">
    <source>
        <dbReference type="PROSITE" id="PS51184"/>
    </source>
</evidence>
<comment type="catalytic activity">
    <reaction evidence="15">
        <text>7-[(3S)-(3-amino-3-methoxycarbonyl)propyl]wyosine(37) in tRNA(Phe) + S-adenosyl-L-methionine + CO2 = wybutosine(37) in tRNA(Phe) + S-adenosyl-L-homocysteine + 2 H(+)</text>
        <dbReference type="Rhea" id="RHEA:37119"/>
        <dbReference type="Rhea" id="RHEA-COMP:11844"/>
        <dbReference type="Rhea" id="RHEA-COMP:11847"/>
        <dbReference type="ChEBI" id="CHEBI:15378"/>
        <dbReference type="ChEBI" id="CHEBI:16526"/>
        <dbReference type="ChEBI" id="CHEBI:57856"/>
        <dbReference type="ChEBI" id="CHEBI:59789"/>
        <dbReference type="ChEBI" id="CHEBI:73544"/>
        <dbReference type="ChEBI" id="CHEBI:74275"/>
        <dbReference type="EC" id="2.3.1.231"/>
    </reaction>
</comment>
<evidence type="ECO:0000256" key="4">
    <source>
        <dbReference type="ARBA" id="ARBA00012155"/>
    </source>
</evidence>
<comment type="function">
    <text evidence="11">Probable S-adenosyl-L-methionine-dependent methyltransferase that acts as a component of the wybutosine biosynthesis pathway. Wybutosine is a hyper modified guanosine with a tricyclic base found at the 3'-position adjacent to the anticodon of eukaryotic phenylalanine tRNA. May methylate the carboxyl group of leucine residues to form alpha-leucine ester residues.</text>
</comment>
<dbReference type="RefSeq" id="XP_018184961.1">
    <property type="nucleotide sequence ID" value="XM_018335504.1"/>
</dbReference>
<gene>
    <name evidence="18" type="ORF">L228DRAFT_271217</name>
</gene>
<keyword evidence="9" id="KW-0949">S-adenosyl-L-methionine</keyword>
<dbReference type="FunCoup" id="A0A164ZR74">
    <property type="interactions" value="99"/>
</dbReference>
<keyword evidence="19" id="KW-1185">Reference proteome</keyword>
<sequence length="1100" mass="122008">MEPVKKIPRPSQATKREKQDDSVMGTNNSSIVSKRSVERIYYSHEPQFFRHFVKKPQRRAPLINRGYWLRMYAIDYVVRQFLAEPSQKQKVIINLGCGYDPLPFQCLTRWGEDCQGVKFLDVDYPQLMERKREMIVASENLHGLLSHMEIGQPKEAVKLRSDQYLAVGCDLRQVDSLEKILSKDLKLSDCIILCVAEVSITYMDIEAADAVIRWGAQYENIWFGLLEQIIPDGPEHPFAKTMFQHFTKLNTPLKSVKKYPTLDAQKQRFVNAGWPLPFAESLWELWKKPSFLSSEQRKALDSIEPFDEWEEFALFASHYLLLIARKPSKLDHSKREESVTNGSHHEERTEPAVDISYSENPPSEGRRRFGAAVNITPSKAIYHGGLGTQTRLSTIDIYSQERMEPGEFSEEILVPPFTARKCHTMTRLGDGSLLLVGGRTSPDKSMADCWLASNGTWQRVDDIPIPRYRHCACAISHRSPAGTSYRILAAGGKSNGCNVLGDWLIWDAQKGWHAPEISGDVPSPRFGASMMASSASSGILLGGMAADGTVLEEYWEWYVEENESLRMSFRNRTQDAIRSKIGRIGINRFGAALVPSTLGPLILGGVTGLGMLGFEDEILILNPNDVSFSRINVTLDGPRPLLAGFSATEQATDSSTDGVAIFGGGAVCFSFGTYWNDGVWTLKTSSDKIANWRLAIAPKNTTPSVLDTPSVDTNSSIPSSITSALFPQTTTIPRVRVQHAREFNKILAAGQPVILEGGDIGPCAELWTSQYLKEKLGTDRSIVVHEAQAKDMDFTSKNFSYTTKRLEEFLDAIDDGHKMYLRALSADKPADKASMLADDFPQIAADFRVPSELEFVAKNMHSSPLRISGPVNMWLHYDVMANVYCQIRGSKRLLLFPPRDVSHLHFAPGASSSPVNVFAAEAASAQLARSRDPVAETQSVDRLPATQAPISPTTLAHISALSHTHPHEANLRPGDILFLPPLWLHTATVAAPSPGEQGPSDKPNSANASATSIAVNIFFRNLDSKPGDSTNGKSGSGAGSNFYAAGKDVYGNRDLRPYETGRRDVDRIAKGFDALPRDIRRFYLERLALELLDKARERGG</sequence>
<dbReference type="OrthoDB" id="47172at2759"/>